<protein>
    <submittedName>
        <fullName evidence="1">Uncharacterized protein</fullName>
    </submittedName>
</protein>
<name>A0ACB9R0R6_9MYRT</name>
<keyword evidence="2" id="KW-1185">Reference proteome</keyword>
<dbReference type="Proteomes" id="UP001057402">
    <property type="component" value="Chromosome 5"/>
</dbReference>
<organism evidence="1 2">
    <name type="scientific">Melastoma candidum</name>
    <dbReference type="NCBI Taxonomy" id="119954"/>
    <lineage>
        <taxon>Eukaryota</taxon>
        <taxon>Viridiplantae</taxon>
        <taxon>Streptophyta</taxon>
        <taxon>Embryophyta</taxon>
        <taxon>Tracheophyta</taxon>
        <taxon>Spermatophyta</taxon>
        <taxon>Magnoliopsida</taxon>
        <taxon>eudicotyledons</taxon>
        <taxon>Gunneridae</taxon>
        <taxon>Pentapetalae</taxon>
        <taxon>rosids</taxon>
        <taxon>malvids</taxon>
        <taxon>Myrtales</taxon>
        <taxon>Melastomataceae</taxon>
        <taxon>Melastomatoideae</taxon>
        <taxon>Melastomateae</taxon>
        <taxon>Melastoma</taxon>
    </lineage>
</organism>
<accession>A0ACB9R0R6</accession>
<evidence type="ECO:0000313" key="1">
    <source>
        <dbReference type="EMBL" id="KAI4371254.1"/>
    </source>
</evidence>
<reference evidence="2" key="1">
    <citation type="journal article" date="2023" name="Front. Plant Sci.">
        <title>Chromosomal-level genome assembly of Melastoma candidum provides insights into trichome evolution.</title>
        <authorList>
            <person name="Zhong Y."/>
            <person name="Wu W."/>
            <person name="Sun C."/>
            <person name="Zou P."/>
            <person name="Liu Y."/>
            <person name="Dai S."/>
            <person name="Zhou R."/>
        </authorList>
    </citation>
    <scope>NUCLEOTIDE SEQUENCE [LARGE SCALE GENOMIC DNA]</scope>
</reference>
<comment type="caution">
    <text evidence="1">The sequence shown here is derived from an EMBL/GenBank/DDBJ whole genome shotgun (WGS) entry which is preliminary data.</text>
</comment>
<gene>
    <name evidence="1" type="ORF">MLD38_019515</name>
</gene>
<dbReference type="EMBL" id="CM042884">
    <property type="protein sequence ID" value="KAI4371254.1"/>
    <property type="molecule type" value="Genomic_DNA"/>
</dbReference>
<evidence type="ECO:0000313" key="2">
    <source>
        <dbReference type="Proteomes" id="UP001057402"/>
    </source>
</evidence>
<proteinExistence type="predicted"/>
<sequence length="575" mass="64244">MKLSSGTVARVIVFLAVATAAGFGTTDAAKIHRHRWDVRYEFKSPDCYKKLTITINGKSPGPTILAQQGDTVIVEVTNSLGTENLAVHWHGIRQIGSPWSDGTEGVTQCPVVPGDTFTYRFVVDRPGTYMYHAHYGMQREAGLYGSILVSLPDGEVEPFAYDYDRSIILNDWYHKSTYEQAAGLSSVNFVWVGEPQSLLIHGRGRFNCSTVTTDQSVCNVTSPECLPYFFTAVPGKVYRLRIGSLTALSALSFQIEGHNMTVVEADGHYVEPFEVSNLFIYSGETYSVLVKADQDPSRNYWMTTSIVSRNSTTPPALAILNYYPNHPRRSPPTSPPVGPAWNDVEPRVEQSRAVKAHQGYIHTPPPKPDRTIVMLNTQNRINGRIRWSVNNVSLDFPTTPYLISMRENIKGVFDPKPTPDTLLGYNNYDIYSVANNTNATAASSIYRLKFNSTVDVILQNANTMTKNNSETHPWHLHGHDFWVLGYGIGKFDPEQDPKKYNLVNPIMKNTAPLHPHGWTALRFVANNPGVWAFHCHIESHFFMGMLTAFEEGIEKVGKLPSEIMGCGRTRGHSRP</sequence>